<proteinExistence type="predicted"/>
<keyword evidence="1" id="KW-1133">Transmembrane helix</keyword>
<feature type="transmembrane region" description="Helical" evidence="1">
    <location>
        <begin position="43"/>
        <end position="67"/>
    </location>
</feature>
<keyword evidence="3" id="KW-1185">Reference proteome</keyword>
<dbReference type="Proteomes" id="UP000054516">
    <property type="component" value="Unassembled WGS sequence"/>
</dbReference>
<dbReference type="STRING" id="77044.A0A1S7UL97"/>
<keyword evidence="1" id="KW-0472">Membrane</keyword>
<dbReference type="EMBL" id="DF977451">
    <property type="protein sequence ID" value="GAP84078.1"/>
    <property type="molecule type" value="Genomic_DNA"/>
</dbReference>
<dbReference type="AlphaFoldDB" id="A0A1S7UL97"/>
<feature type="transmembrane region" description="Helical" evidence="1">
    <location>
        <begin position="119"/>
        <end position="143"/>
    </location>
</feature>
<evidence type="ECO:0000313" key="2">
    <source>
        <dbReference type="EMBL" id="GAP84078.1"/>
    </source>
</evidence>
<dbReference type="OMA" id="SCWQKDS"/>
<protein>
    <submittedName>
        <fullName evidence="2">Uncharacterized protein</fullName>
    </submittedName>
</protein>
<accession>A0A1S7UL97</accession>
<evidence type="ECO:0000313" key="3">
    <source>
        <dbReference type="Proteomes" id="UP000054516"/>
    </source>
</evidence>
<organism evidence="2">
    <name type="scientific">Rosellinia necatrix</name>
    <name type="common">White root-rot fungus</name>
    <dbReference type="NCBI Taxonomy" id="77044"/>
    <lineage>
        <taxon>Eukaryota</taxon>
        <taxon>Fungi</taxon>
        <taxon>Dikarya</taxon>
        <taxon>Ascomycota</taxon>
        <taxon>Pezizomycotina</taxon>
        <taxon>Sordariomycetes</taxon>
        <taxon>Xylariomycetidae</taxon>
        <taxon>Xylariales</taxon>
        <taxon>Xylariaceae</taxon>
        <taxon>Rosellinia</taxon>
    </lineage>
</organism>
<feature type="transmembrane region" description="Helical" evidence="1">
    <location>
        <begin position="479"/>
        <end position="502"/>
    </location>
</feature>
<keyword evidence="1" id="KW-0812">Transmembrane</keyword>
<gene>
    <name evidence="2" type="ORF">SAMD00023353_0601470</name>
</gene>
<evidence type="ECO:0000256" key="1">
    <source>
        <dbReference type="SAM" id="Phobius"/>
    </source>
</evidence>
<sequence>MGLYTEPRPNAYALGQIFDFPTSSGSTRAIAVSSEAGQILTSLFSVLLTLAFIAAWKLASLICYYLWHEDVRYLVEQSESGDVARFITSFITIPWTVPSASPKQTQNPEGNHAKRRVGLFLFSVSFFIASVAAGILVPALLIIGSAAPAQPDAVYFPEEPTTRGGAEGLKYQALKAPAAMRAVGAAQAGLADSVSVNMRPIPAGEKPILQVDYSYEITGRDFGLQKLSGLVQTVKGSCITEYDWLTDHNDMGDYYTLWGMANQTVAVYATEAINPPWATMHLHPNTAYSSYTTGNNSYAILVHSAGRTSYTASSDPWYTTYVPIGSNQTRNGGPNEVLSGRPALSCWQKDSWSFKGQVVESVFHLSDLKGLDLPPSWDDFLRGQFVAPKILDIGISLDCATLVSATTHLNQVFDAQSSSLFVDMQRLIRTAFVASRDIFKESTMVTERYNIANAATNPQGRPKDRVAEFVLTTSVVSTLSIPVLVTVPVIFLVLCVLAAIPWPYKTRQRERRINP</sequence>
<dbReference type="OrthoDB" id="5337208at2759"/>
<reference evidence="2" key="1">
    <citation type="submission" date="2016-03" db="EMBL/GenBank/DDBJ databases">
        <title>Draft genome sequence of Rosellinia necatrix.</title>
        <authorList>
            <person name="Kanematsu S."/>
        </authorList>
    </citation>
    <scope>NUCLEOTIDE SEQUENCE [LARGE SCALE GENOMIC DNA]</scope>
    <source>
        <strain evidence="2">W97</strain>
    </source>
</reference>
<name>A0A1S7UL97_ROSNE</name>